<keyword evidence="2" id="KW-1185">Reference proteome</keyword>
<proteinExistence type="predicted"/>
<sequence length="67" mass="7967">MEFQKKKYTFRGMDGFAGFRNGKEYELELGITDAEDEEHPSEVVIVNPVSKLWSYWTKKEFAESWQK</sequence>
<comment type="caution">
    <text evidence="1">The sequence shown here is derived from an EMBL/GenBank/DDBJ whole genome shotgun (WGS) entry which is preliminary data.</text>
</comment>
<accession>A0ABS3Q8S5</accession>
<dbReference type="RefSeq" id="WP_208173145.1">
    <property type="nucleotide sequence ID" value="NZ_JAGETZ010000001.1"/>
</dbReference>
<reference evidence="1 2" key="1">
    <citation type="submission" date="2021-03" db="EMBL/GenBank/DDBJ databases">
        <authorList>
            <person name="Kim M.K."/>
        </authorList>
    </citation>
    <scope>NUCLEOTIDE SEQUENCE [LARGE SCALE GENOMIC DNA]</scope>
    <source>
        <strain evidence="1 2">BT442</strain>
    </source>
</reference>
<dbReference type="EMBL" id="JAGETZ010000001">
    <property type="protein sequence ID" value="MBO2007607.1"/>
    <property type="molecule type" value="Genomic_DNA"/>
</dbReference>
<gene>
    <name evidence="1" type="ORF">J4E00_00995</name>
</gene>
<protein>
    <recommendedName>
        <fullName evidence="3">DUF1653 domain-containing protein</fullName>
    </recommendedName>
</protein>
<evidence type="ECO:0000313" key="2">
    <source>
        <dbReference type="Proteomes" id="UP000664369"/>
    </source>
</evidence>
<name>A0ABS3Q8S5_9BACT</name>
<dbReference type="Proteomes" id="UP000664369">
    <property type="component" value="Unassembled WGS sequence"/>
</dbReference>
<evidence type="ECO:0008006" key="3">
    <source>
        <dbReference type="Google" id="ProtNLM"/>
    </source>
</evidence>
<organism evidence="1 2">
    <name type="scientific">Hymenobacter negativus</name>
    <dbReference type="NCBI Taxonomy" id="2795026"/>
    <lineage>
        <taxon>Bacteria</taxon>
        <taxon>Pseudomonadati</taxon>
        <taxon>Bacteroidota</taxon>
        <taxon>Cytophagia</taxon>
        <taxon>Cytophagales</taxon>
        <taxon>Hymenobacteraceae</taxon>
        <taxon>Hymenobacter</taxon>
    </lineage>
</organism>
<evidence type="ECO:0000313" key="1">
    <source>
        <dbReference type="EMBL" id="MBO2007607.1"/>
    </source>
</evidence>